<protein>
    <submittedName>
        <fullName evidence="2">Uncharacterized protein</fullName>
    </submittedName>
</protein>
<dbReference type="InterPro" id="IPR014719">
    <property type="entry name" value="Ribosomal_bL12_C/ClpS-like"/>
</dbReference>
<gene>
    <name evidence="2" type="ORF">HMPREF9336_02418</name>
</gene>
<dbReference type="STRING" id="679197.HMPREF9336_02418"/>
<organism evidence="2 3">
    <name type="scientific">Segniliparus rugosus (strain ATCC BAA-974 / DSM 45345 / CCUG 50838 / CIP 108380 / JCM 13579 / CDC 945)</name>
    <dbReference type="NCBI Taxonomy" id="679197"/>
    <lineage>
        <taxon>Bacteria</taxon>
        <taxon>Bacillati</taxon>
        <taxon>Actinomycetota</taxon>
        <taxon>Actinomycetes</taxon>
        <taxon>Mycobacteriales</taxon>
        <taxon>Segniliparaceae</taxon>
        <taxon>Segniliparus</taxon>
    </lineage>
</organism>
<dbReference type="Proteomes" id="UP000004816">
    <property type="component" value="Unassembled WGS sequence"/>
</dbReference>
<dbReference type="HOGENOM" id="CLU_2083224_0_0_11"/>
<dbReference type="Gene3D" id="3.30.1390.10">
    <property type="match status" value="1"/>
</dbReference>
<feature type="compositionally biased region" description="Pro residues" evidence="1">
    <location>
        <begin position="58"/>
        <end position="69"/>
    </location>
</feature>
<name>E5XSE6_SEGRC</name>
<sequence length="117" mass="12536">MCLANACVWAYLIVRGSALPPDEFRWGGLALFAASLIAAVASDGSKRGAEQSSEPYRIAPPLPASPPPTVRAVPPAHDMSKYRAVLADGKKILAIKLLRDDFPHLSLKDAKDIIESL</sequence>
<proteinExistence type="predicted"/>
<dbReference type="AlphaFoldDB" id="E5XSE6"/>
<keyword evidence="3" id="KW-1185">Reference proteome</keyword>
<reference evidence="2 3" key="1">
    <citation type="journal article" date="2011" name="Stand. Genomic Sci.">
        <title>High quality draft genome sequence of Segniliparus rugosus CDC 945(T)= (ATCC BAA-974(T)).</title>
        <authorList>
            <person name="Earl A.M."/>
            <person name="Desjardins C.A."/>
            <person name="Fitzgerald M.G."/>
            <person name="Arachchi H.M."/>
            <person name="Zeng Q."/>
            <person name="Mehta T."/>
            <person name="Griggs A."/>
            <person name="Birren B.W."/>
            <person name="Toney N.C."/>
            <person name="Carr J."/>
            <person name="Posey J."/>
            <person name="Butler W.R."/>
        </authorList>
    </citation>
    <scope>NUCLEOTIDE SEQUENCE [LARGE SCALE GENOMIC DNA]</scope>
    <source>
        <strain evidence="3">ATCC BAA-974 / DSM 45345 / CCUG 50838 / CIP 108380 / JCM 13579 / CDC 945</strain>
    </source>
</reference>
<feature type="region of interest" description="Disordered" evidence="1">
    <location>
        <begin position="47"/>
        <end position="70"/>
    </location>
</feature>
<dbReference type="EMBL" id="ACZI02000002">
    <property type="protein sequence ID" value="EFV12727.2"/>
    <property type="molecule type" value="Genomic_DNA"/>
</dbReference>
<comment type="caution">
    <text evidence="2">The sequence shown here is derived from an EMBL/GenBank/DDBJ whole genome shotgun (WGS) entry which is preliminary data.</text>
</comment>
<evidence type="ECO:0000313" key="2">
    <source>
        <dbReference type="EMBL" id="EFV12727.2"/>
    </source>
</evidence>
<evidence type="ECO:0000256" key="1">
    <source>
        <dbReference type="SAM" id="MobiDB-lite"/>
    </source>
</evidence>
<evidence type="ECO:0000313" key="3">
    <source>
        <dbReference type="Proteomes" id="UP000004816"/>
    </source>
</evidence>
<accession>E5XSE6</accession>